<feature type="region of interest" description="Disordered" evidence="1">
    <location>
        <begin position="1"/>
        <end position="20"/>
    </location>
</feature>
<organism evidence="3 4">
    <name type="scientific">Polyangium spumosum</name>
    <dbReference type="NCBI Taxonomy" id="889282"/>
    <lineage>
        <taxon>Bacteria</taxon>
        <taxon>Pseudomonadati</taxon>
        <taxon>Myxococcota</taxon>
        <taxon>Polyangia</taxon>
        <taxon>Polyangiales</taxon>
        <taxon>Polyangiaceae</taxon>
        <taxon>Polyangium</taxon>
    </lineage>
</organism>
<name>A0A6N7PM11_9BACT</name>
<feature type="compositionally biased region" description="Basic and acidic residues" evidence="1">
    <location>
        <begin position="7"/>
        <end position="17"/>
    </location>
</feature>
<evidence type="ECO:0000256" key="2">
    <source>
        <dbReference type="SAM" id="Phobius"/>
    </source>
</evidence>
<dbReference type="OrthoDB" id="5505507at2"/>
<dbReference type="RefSeq" id="WP_153820053.1">
    <property type="nucleotide sequence ID" value="NZ_WJIE01000004.1"/>
</dbReference>
<comment type="caution">
    <text evidence="3">The sequence shown here is derived from an EMBL/GenBank/DDBJ whole genome shotgun (WGS) entry which is preliminary data.</text>
</comment>
<proteinExistence type="predicted"/>
<gene>
    <name evidence="3" type="ORF">GF068_14805</name>
</gene>
<keyword evidence="2" id="KW-0812">Transmembrane</keyword>
<evidence type="ECO:0000313" key="4">
    <source>
        <dbReference type="Proteomes" id="UP000440224"/>
    </source>
</evidence>
<dbReference type="AlphaFoldDB" id="A0A6N7PM11"/>
<evidence type="ECO:0000313" key="3">
    <source>
        <dbReference type="EMBL" id="MRG93192.1"/>
    </source>
</evidence>
<reference evidence="3 4" key="1">
    <citation type="submission" date="2019-10" db="EMBL/GenBank/DDBJ databases">
        <title>A soil myxobacterium in the family Polyangiaceae.</title>
        <authorList>
            <person name="Li Y."/>
            <person name="Wang J."/>
        </authorList>
    </citation>
    <scope>NUCLEOTIDE SEQUENCE [LARGE SCALE GENOMIC DNA]</scope>
    <source>
        <strain evidence="3 4">DSM 14734</strain>
    </source>
</reference>
<evidence type="ECO:0008006" key="5">
    <source>
        <dbReference type="Google" id="ProtNLM"/>
    </source>
</evidence>
<evidence type="ECO:0000256" key="1">
    <source>
        <dbReference type="SAM" id="MobiDB-lite"/>
    </source>
</evidence>
<keyword evidence="2" id="KW-0472">Membrane</keyword>
<keyword evidence="2" id="KW-1133">Transmembrane helix</keyword>
<dbReference type="EMBL" id="WJIE01000004">
    <property type="protein sequence ID" value="MRG93192.1"/>
    <property type="molecule type" value="Genomic_DNA"/>
</dbReference>
<keyword evidence="4" id="KW-1185">Reference proteome</keyword>
<protein>
    <recommendedName>
        <fullName evidence="5">DUF2125 domain-containing protein</fullName>
    </recommendedName>
</protein>
<sequence length="416" mass="43205">MDTLPDTVREPPKEAPKKNPRRGRIAAFVLVLGGALGVGVGLGHRDLARWWVEKEARARGIELSFDDLTPRWGRVVLHGAKAKLDGVPGLSAEAAWIAVDLDGLSPTRIEARGAVVTLVGPLDERLEALKAFDRAHPGALDLPATAEVTVHGGSRHAPWIVLTGHATKAAGDAGSFAGTVVFEGTNLGLVGARWNEKDPVSMWIGAEAVEAAPLRLALDTAPTPMSLAATVPALRVAELARGRGIHVPADLRDATVEGTAKVFFGDPASKGMHGGTASFEVKGWVPPHPKELDGIVFGNKTKLGATFEITPDLGEIRVAKATVKAGALELSGPGTLKREGLAAKVKMTLDGEVPCSELGASAVGAHVDGLIGDLLKGVARVGLGGSVKVRVTVDADTRRIEGAVVDQAVTMGCGLR</sequence>
<accession>A0A6N7PM11</accession>
<feature type="transmembrane region" description="Helical" evidence="2">
    <location>
        <begin position="25"/>
        <end position="44"/>
    </location>
</feature>
<dbReference type="Proteomes" id="UP000440224">
    <property type="component" value="Unassembled WGS sequence"/>
</dbReference>